<evidence type="ECO:0000313" key="2">
    <source>
        <dbReference type="EMBL" id="NEA21956.1"/>
    </source>
</evidence>
<evidence type="ECO:0000256" key="1">
    <source>
        <dbReference type="SAM" id="Phobius"/>
    </source>
</evidence>
<comment type="caution">
    <text evidence="2">The sequence shown here is derived from an EMBL/GenBank/DDBJ whole genome shotgun (WGS) entry which is preliminary data.</text>
</comment>
<organism evidence="2 3">
    <name type="scientific">Actinomadura bangladeshensis</name>
    <dbReference type="NCBI Taxonomy" id="453573"/>
    <lineage>
        <taxon>Bacteria</taxon>
        <taxon>Bacillati</taxon>
        <taxon>Actinomycetota</taxon>
        <taxon>Actinomycetes</taxon>
        <taxon>Streptosporangiales</taxon>
        <taxon>Thermomonosporaceae</taxon>
        <taxon>Actinomadura</taxon>
    </lineage>
</organism>
<dbReference type="EMBL" id="JAAGLI010000145">
    <property type="protein sequence ID" value="NEA21956.1"/>
    <property type="molecule type" value="Genomic_DNA"/>
</dbReference>
<reference evidence="2 3" key="1">
    <citation type="submission" date="2020-01" db="EMBL/GenBank/DDBJ databases">
        <title>Insect and environment-associated Actinomycetes.</title>
        <authorList>
            <person name="Currrie C."/>
            <person name="Chevrette M."/>
            <person name="Carlson C."/>
            <person name="Stubbendieck R."/>
            <person name="Wendt-Pienkowski E."/>
        </authorList>
    </citation>
    <scope>NUCLEOTIDE SEQUENCE [LARGE SCALE GENOMIC DNA]</scope>
    <source>
        <strain evidence="2 3">SID10258</strain>
    </source>
</reference>
<proteinExistence type="predicted"/>
<dbReference type="RefSeq" id="WP_163053553.1">
    <property type="nucleotide sequence ID" value="NZ_JAAGLI010000145.1"/>
</dbReference>
<feature type="transmembrane region" description="Helical" evidence="1">
    <location>
        <begin position="36"/>
        <end position="54"/>
    </location>
</feature>
<keyword evidence="1" id="KW-1133">Transmembrane helix</keyword>
<keyword evidence="1" id="KW-0812">Transmembrane</keyword>
<sequence length="56" mass="5941">MNKMGMSAQQILGWFAGAWVSTTVYTWLLRQGVDRLFAQALAGLAGGIIGRAITAA</sequence>
<name>A0A6L9QA24_9ACTN</name>
<feature type="transmembrane region" description="Helical" evidence="1">
    <location>
        <begin position="12"/>
        <end position="30"/>
    </location>
</feature>
<dbReference type="Proteomes" id="UP000475532">
    <property type="component" value="Unassembled WGS sequence"/>
</dbReference>
<protein>
    <submittedName>
        <fullName evidence="2">Uncharacterized protein</fullName>
    </submittedName>
</protein>
<keyword evidence="1" id="KW-0472">Membrane</keyword>
<evidence type="ECO:0000313" key="3">
    <source>
        <dbReference type="Proteomes" id="UP000475532"/>
    </source>
</evidence>
<dbReference type="AlphaFoldDB" id="A0A6L9QA24"/>
<accession>A0A6L9QA24</accession>
<gene>
    <name evidence="2" type="ORF">G3I70_05515</name>
</gene>